<dbReference type="InterPro" id="IPR001680">
    <property type="entry name" value="WD40_rpt"/>
</dbReference>
<dbReference type="InterPro" id="IPR024977">
    <property type="entry name" value="Apc4-like_WD40_dom"/>
</dbReference>
<organism evidence="6 7">
    <name type="scientific">Vigna radiata var. radiata</name>
    <name type="common">Mung bean</name>
    <name type="synonym">Phaseolus aureus</name>
    <dbReference type="NCBI Taxonomy" id="3916"/>
    <lineage>
        <taxon>Eukaryota</taxon>
        <taxon>Viridiplantae</taxon>
        <taxon>Streptophyta</taxon>
        <taxon>Embryophyta</taxon>
        <taxon>Tracheophyta</taxon>
        <taxon>Spermatophyta</taxon>
        <taxon>Magnoliopsida</taxon>
        <taxon>eudicotyledons</taxon>
        <taxon>Gunneridae</taxon>
        <taxon>Pentapetalae</taxon>
        <taxon>rosids</taxon>
        <taxon>fabids</taxon>
        <taxon>Fabales</taxon>
        <taxon>Fabaceae</taxon>
        <taxon>Papilionoideae</taxon>
        <taxon>50 kb inversion clade</taxon>
        <taxon>NPAAA clade</taxon>
        <taxon>indigoferoid/millettioid clade</taxon>
        <taxon>Phaseoleae</taxon>
        <taxon>Vigna</taxon>
    </lineage>
</organism>
<dbReference type="GO" id="GO:0005634">
    <property type="term" value="C:nucleus"/>
    <property type="evidence" value="ECO:0007669"/>
    <property type="project" value="TreeGrafter"/>
</dbReference>
<dbReference type="InterPro" id="IPR015943">
    <property type="entry name" value="WD40/YVTN_repeat-like_dom_sf"/>
</dbReference>
<evidence type="ECO:0000256" key="2">
    <source>
        <dbReference type="ARBA" id="ARBA00022574"/>
    </source>
</evidence>
<dbReference type="AlphaFoldDB" id="A0A3Q0ER55"/>
<sequence length="212" mass="23187">MGIKRSIKTSCPHNRSHEGGERGNFLAVGSIEPNIQFFNVDVFTGDGKGTPCLVLGTTEDDGHSDSVLGLAWNKEYRNIIASASADTKVKIWEMVQAVAWNPHSPRSLLTGSFDGTVFLKDGRIPSHDGCKWKLNAKVESLAWDPHSEHSFVVSLENGTVRLIDVRTAKSDSGSEFNANEHGKAVTSVSYNLAIPNVCIFNVLIRTCINYIL</sequence>
<dbReference type="STRING" id="3916.A0A3Q0ER55"/>
<dbReference type="Proteomes" id="UP000087766">
    <property type="component" value="Unplaced"/>
</dbReference>
<dbReference type="SUPFAM" id="SSF50978">
    <property type="entry name" value="WD40 repeat-like"/>
    <property type="match status" value="1"/>
</dbReference>
<dbReference type="InterPro" id="IPR044285">
    <property type="entry name" value="PWP1"/>
</dbReference>
<feature type="repeat" description="WD" evidence="4">
    <location>
        <begin position="60"/>
        <end position="94"/>
    </location>
</feature>
<protein>
    <submittedName>
        <fullName evidence="7">Periodic tryptophan protein 1 homolog</fullName>
    </submittedName>
</protein>
<dbReference type="GO" id="GO:0006364">
    <property type="term" value="P:rRNA processing"/>
    <property type="evidence" value="ECO:0007669"/>
    <property type="project" value="InterPro"/>
</dbReference>
<evidence type="ECO:0000256" key="4">
    <source>
        <dbReference type="PROSITE-ProRule" id="PRU00221"/>
    </source>
</evidence>
<dbReference type="Pfam" id="PF12894">
    <property type="entry name" value="ANAPC4_WD40"/>
    <property type="match status" value="1"/>
</dbReference>
<evidence type="ECO:0000313" key="6">
    <source>
        <dbReference type="Proteomes" id="UP000087766"/>
    </source>
</evidence>
<keyword evidence="1" id="KW-0597">Phosphoprotein</keyword>
<evidence type="ECO:0000256" key="1">
    <source>
        <dbReference type="ARBA" id="ARBA00022553"/>
    </source>
</evidence>
<evidence type="ECO:0000256" key="3">
    <source>
        <dbReference type="ARBA" id="ARBA00022737"/>
    </source>
</evidence>
<keyword evidence="6" id="KW-1185">Reference proteome</keyword>
<reference evidence="7" key="1">
    <citation type="submission" date="2025-08" db="UniProtKB">
        <authorList>
            <consortium name="RefSeq"/>
        </authorList>
    </citation>
    <scope>IDENTIFICATION</scope>
    <source>
        <tissue evidence="7">Leaf</tissue>
    </source>
</reference>
<dbReference type="Pfam" id="PF00400">
    <property type="entry name" value="WD40"/>
    <property type="match status" value="2"/>
</dbReference>
<dbReference type="SMART" id="SM00320">
    <property type="entry name" value="WD40"/>
    <property type="match status" value="2"/>
</dbReference>
<evidence type="ECO:0000259" key="5">
    <source>
        <dbReference type="Pfam" id="PF12894"/>
    </source>
</evidence>
<dbReference type="GeneID" id="106754040"/>
<name>A0A3Q0ER55_VIGRR</name>
<keyword evidence="2 4" id="KW-0853">WD repeat</keyword>
<dbReference type="PANTHER" id="PTHR14091">
    <property type="entry name" value="PERIODIC TRYPTOPHAN PROTEIN 1"/>
    <property type="match status" value="1"/>
</dbReference>
<keyword evidence="3" id="KW-0677">Repeat</keyword>
<feature type="domain" description="Anaphase-promoting complex subunit 4-like WD40" evidence="5">
    <location>
        <begin position="133"/>
        <end position="179"/>
    </location>
</feature>
<dbReference type="OrthoDB" id="270624at2759"/>
<dbReference type="Gene3D" id="2.130.10.10">
    <property type="entry name" value="YVTN repeat-like/Quinoprotein amine dehydrogenase"/>
    <property type="match status" value="2"/>
</dbReference>
<dbReference type="PANTHER" id="PTHR14091:SF0">
    <property type="entry name" value="PERIODIC TRYPTOPHAN PROTEIN 1 HOMOLOG"/>
    <property type="match status" value="1"/>
</dbReference>
<gene>
    <name evidence="7" type="primary">LOC106754040</name>
</gene>
<dbReference type="RefSeq" id="XP_022633546.1">
    <property type="nucleotide sequence ID" value="XM_022777825.1"/>
</dbReference>
<proteinExistence type="predicted"/>
<dbReference type="InterPro" id="IPR019775">
    <property type="entry name" value="WD40_repeat_CS"/>
</dbReference>
<accession>A0A3Q0ER55</accession>
<dbReference type="KEGG" id="vra:106754040"/>
<evidence type="ECO:0000313" key="7">
    <source>
        <dbReference type="RefSeq" id="XP_022633546.1"/>
    </source>
</evidence>
<dbReference type="PROSITE" id="PS00678">
    <property type="entry name" value="WD_REPEATS_1"/>
    <property type="match status" value="1"/>
</dbReference>
<dbReference type="InterPro" id="IPR036322">
    <property type="entry name" value="WD40_repeat_dom_sf"/>
</dbReference>
<dbReference type="PROSITE" id="PS50082">
    <property type="entry name" value="WD_REPEATS_2"/>
    <property type="match status" value="1"/>
</dbReference>
<dbReference type="PROSITE" id="PS50294">
    <property type="entry name" value="WD_REPEATS_REGION"/>
    <property type="match status" value="1"/>
</dbReference>